<evidence type="ECO:0000313" key="6">
    <source>
        <dbReference type="Proteomes" id="UP000813824"/>
    </source>
</evidence>
<dbReference type="GO" id="GO:0016491">
    <property type="term" value="F:oxidoreductase activity"/>
    <property type="evidence" value="ECO:0007669"/>
    <property type="project" value="UniProtKB-KW"/>
</dbReference>
<evidence type="ECO:0000313" key="5">
    <source>
        <dbReference type="EMBL" id="KAH8108068.1"/>
    </source>
</evidence>
<dbReference type="InterPro" id="IPR020904">
    <property type="entry name" value="Sc_DH/Rdtase_CS"/>
</dbReference>
<dbReference type="PANTHER" id="PTHR43976">
    <property type="entry name" value="SHORT CHAIN DEHYDROGENASE"/>
    <property type="match status" value="1"/>
</dbReference>
<dbReference type="InterPro" id="IPR036291">
    <property type="entry name" value="NAD(P)-bd_dom_sf"/>
</dbReference>
<keyword evidence="2" id="KW-0521">NADP</keyword>
<feature type="non-terminal residue" evidence="5">
    <location>
        <position position="273"/>
    </location>
</feature>
<keyword evidence="6" id="KW-1185">Reference proteome</keyword>
<proteinExistence type="inferred from homology"/>
<evidence type="ECO:0000256" key="4">
    <source>
        <dbReference type="RuleBase" id="RU000363"/>
    </source>
</evidence>
<dbReference type="PRINTS" id="PR00081">
    <property type="entry name" value="GDHRDH"/>
</dbReference>
<dbReference type="OrthoDB" id="1274115at2759"/>
<evidence type="ECO:0000256" key="2">
    <source>
        <dbReference type="ARBA" id="ARBA00022857"/>
    </source>
</evidence>
<dbReference type="AlphaFoldDB" id="A0A8K0V062"/>
<evidence type="ECO:0000256" key="3">
    <source>
        <dbReference type="ARBA" id="ARBA00023002"/>
    </source>
</evidence>
<dbReference type="Proteomes" id="UP000813824">
    <property type="component" value="Unassembled WGS sequence"/>
</dbReference>
<dbReference type="PANTHER" id="PTHR43976:SF16">
    <property type="entry name" value="SHORT-CHAIN DEHYDROGENASE_REDUCTASE FAMILY PROTEIN"/>
    <property type="match status" value="1"/>
</dbReference>
<comment type="similarity">
    <text evidence="1 4">Belongs to the short-chain dehydrogenases/reductases (SDR) family.</text>
</comment>
<dbReference type="Pfam" id="PF00106">
    <property type="entry name" value="adh_short"/>
    <property type="match status" value="1"/>
</dbReference>
<evidence type="ECO:0008006" key="7">
    <source>
        <dbReference type="Google" id="ProtNLM"/>
    </source>
</evidence>
<sequence>VTGAASGFGLETTKHLLERGDNVVATDIKLDGLADLKSKFSTDRLLVQKLDVKSNQDIADAFDAGIKNFGKLDVVFSNAGYGVASELEGLPEDLARSLFDVNFWGSTAVGRAGVKYFRESGNGGRVLFTSSMLGIMTFPIVGIYNSAKHALEGYVQTLASELDPKWNIKLTLIEPAIFRTGAVVNTIPVPIIPAYDRPDVPSAAIRQLMSNPNIGNDPAKGAKQIVRVAELEQPPLRLALGKDALAMIEAQLTGVLAGLKEYASWSDDLEFDA</sequence>
<reference evidence="5" key="1">
    <citation type="journal article" date="2021" name="New Phytol.">
        <title>Evolutionary innovations through gain and loss of genes in the ectomycorrhizal Boletales.</title>
        <authorList>
            <person name="Wu G."/>
            <person name="Miyauchi S."/>
            <person name="Morin E."/>
            <person name="Kuo A."/>
            <person name="Drula E."/>
            <person name="Varga T."/>
            <person name="Kohler A."/>
            <person name="Feng B."/>
            <person name="Cao Y."/>
            <person name="Lipzen A."/>
            <person name="Daum C."/>
            <person name="Hundley H."/>
            <person name="Pangilinan J."/>
            <person name="Johnson J."/>
            <person name="Barry K."/>
            <person name="LaButti K."/>
            <person name="Ng V."/>
            <person name="Ahrendt S."/>
            <person name="Min B."/>
            <person name="Choi I.G."/>
            <person name="Park H."/>
            <person name="Plett J.M."/>
            <person name="Magnuson J."/>
            <person name="Spatafora J.W."/>
            <person name="Nagy L.G."/>
            <person name="Henrissat B."/>
            <person name="Grigoriev I.V."/>
            <person name="Yang Z.L."/>
            <person name="Xu J."/>
            <person name="Martin F.M."/>
        </authorList>
    </citation>
    <scope>NUCLEOTIDE SEQUENCE</scope>
    <source>
        <strain evidence="5">KKN 215</strain>
    </source>
</reference>
<dbReference type="PROSITE" id="PS00061">
    <property type="entry name" value="ADH_SHORT"/>
    <property type="match status" value="1"/>
</dbReference>
<comment type="caution">
    <text evidence="5">The sequence shown here is derived from an EMBL/GenBank/DDBJ whole genome shotgun (WGS) entry which is preliminary data.</text>
</comment>
<dbReference type="Gene3D" id="3.40.50.720">
    <property type="entry name" value="NAD(P)-binding Rossmann-like Domain"/>
    <property type="match status" value="1"/>
</dbReference>
<dbReference type="SUPFAM" id="SSF51735">
    <property type="entry name" value="NAD(P)-binding Rossmann-fold domains"/>
    <property type="match status" value="1"/>
</dbReference>
<dbReference type="EMBL" id="JAEVFJ010000001">
    <property type="protein sequence ID" value="KAH8108068.1"/>
    <property type="molecule type" value="Genomic_DNA"/>
</dbReference>
<dbReference type="InterPro" id="IPR051911">
    <property type="entry name" value="SDR_oxidoreductase"/>
</dbReference>
<dbReference type="PRINTS" id="PR00080">
    <property type="entry name" value="SDRFAMILY"/>
</dbReference>
<dbReference type="InterPro" id="IPR002347">
    <property type="entry name" value="SDR_fam"/>
</dbReference>
<organism evidence="5 6">
    <name type="scientific">Cristinia sonorae</name>
    <dbReference type="NCBI Taxonomy" id="1940300"/>
    <lineage>
        <taxon>Eukaryota</taxon>
        <taxon>Fungi</taxon>
        <taxon>Dikarya</taxon>
        <taxon>Basidiomycota</taxon>
        <taxon>Agaricomycotina</taxon>
        <taxon>Agaricomycetes</taxon>
        <taxon>Agaricomycetidae</taxon>
        <taxon>Agaricales</taxon>
        <taxon>Pleurotineae</taxon>
        <taxon>Stephanosporaceae</taxon>
        <taxon>Cristinia</taxon>
    </lineage>
</organism>
<gene>
    <name evidence="5" type="ORF">BXZ70DRAFT_884236</name>
</gene>
<evidence type="ECO:0000256" key="1">
    <source>
        <dbReference type="ARBA" id="ARBA00006484"/>
    </source>
</evidence>
<keyword evidence="3" id="KW-0560">Oxidoreductase</keyword>
<protein>
    <recommendedName>
        <fullName evidence="7">NAD(P)-binding protein</fullName>
    </recommendedName>
</protein>
<accession>A0A8K0V062</accession>
<name>A0A8K0V062_9AGAR</name>